<dbReference type="PROSITE" id="PS51257">
    <property type="entry name" value="PROKAR_LIPOPROTEIN"/>
    <property type="match status" value="1"/>
</dbReference>
<name>A0ABV9HX96_9FLAO</name>
<protein>
    <recommendedName>
        <fullName evidence="3">Lipocalin-like domain-containing protein</fullName>
    </recommendedName>
</protein>
<organism evidence="1 2">
    <name type="scientific">Dokdonia ponticola</name>
    <dbReference type="NCBI Taxonomy" id="2041041"/>
    <lineage>
        <taxon>Bacteria</taxon>
        <taxon>Pseudomonadati</taxon>
        <taxon>Bacteroidota</taxon>
        <taxon>Flavobacteriia</taxon>
        <taxon>Flavobacteriales</taxon>
        <taxon>Flavobacteriaceae</taxon>
        <taxon>Dokdonia</taxon>
    </lineage>
</organism>
<gene>
    <name evidence="1" type="ORF">ACFO3O_09475</name>
</gene>
<dbReference type="Proteomes" id="UP001596043">
    <property type="component" value="Unassembled WGS sequence"/>
</dbReference>
<sequence>MNKIIILYALLVIGIISCKDEPTPPYSIPKNAVTLLTADSIKSWKIARRYNGKTRMNMGDCFLGYRQRFRTSAALSVNSSGQVRDNNGELRNCGPSLEARWEITTSDKGDSYLKLTSDQIPELLGQESKEKFFKILYLSNDSLTLSYVHKQFNKRLRITDYLVREDLRVEDRDFHW</sequence>
<accession>A0ABV9HX96</accession>
<proteinExistence type="predicted"/>
<evidence type="ECO:0000313" key="1">
    <source>
        <dbReference type="EMBL" id="MFC4634135.1"/>
    </source>
</evidence>
<comment type="caution">
    <text evidence="1">The sequence shown here is derived from an EMBL/GenBank/DDBJ whole genome shotgun (WGS) entry which is preliminary data.</text>
</comment>
<evidence type="ECO:0008006" key="3">
    <source>
        <dbReference type="Google" id="ProtNLM"/>
    </source>
</evidence>
<dbReference type="RefSeq" id="WP_379978362.1">
    <property type="nucleotide sequence ID" value="NZ_JBHSFV010000005.1"/>
</dbReference>
<keyword evidence="2" id="KW-1185">Reference proteome</keyword>
<evidence type="ECO:0000313" key="2">
    <source>
        <dbReference type="Proteomes" id="UP001596043"/>
    </source>
</evidence>
<dbReference type="EMBL" id="JBHSFV010000005">
    <property type="protein sequence ID" value="MFC4634135.1"/>
    <property type="molecule type" value="Genomic_DNA"/>
</dbReference>
<reference evidence="2" key="1">
    <citation type="journal article" date="2019" name="Int. J. Syst. Evol. Microbiol.">
        <title>The Global Catalogue of Microorganisms (GCM) 10K type strain sequencing project: providing services to taxonomists for standard genome sequencing and annotation.</title>
        <authorList>
            <consortium name="The Broad Institute Genomics Platform"/>
            <consortium name="The Broad Institute Genome Sequencing Center for Infectious Disease"/>
            <person name="Wu L."/>
            <person name="Ma J."/>
        </authorList>
    </citation>
    <scope>NUCLEOTIDE SEQUENCE [LARGE SCALE GENOMIC DNA]</scope>
    <source>
        <strain evidence="2">YJ-61-S</strain>
    </source>
</reference>